<proteinExistence type="inferred from homology"/>
<dbReference type="FunFam" id="3.40.50.720:FF:000084">
    <property type="entry name" value="Short-chain dehydrogenase reductase"/>
    <property type="match status" value="1"/>
</dbReference>
<dbReference type="PANTHER" id="PTHR43008:SF4">
    <property type="entry name" value="CHAIN DEHYDROGENASE, PUTATIVE (AFU_ORTHOLOGUE AFUA_4G08710)-RELATED"/>
    <property type="match status" value="1"/>
</dbReference>
<comment type="similarity">
    <text evidence="1">Belongs to the short-chain dehydrogenases/reductases (SDR) family.</text>
</comment>
<dbReference type="GO" id="GO:0016616">
    <property type="term" value="F:oxidoreductase activity, acting on the CH-OH group of donors, NAD or NADP as acceptor"/>
    <property type="evidence" value="ECO:0007669"/>
    <property type="project" value="UniProtKB-ARBA"/>
</dbReference>
<protein>
    <recommendedName>
        <fullName evidence="5">Sorbose reductase sou1</fullName>
    </recommendedName>
</protein>
<dbReference type="PRINTS" id="PR00081">
    <property type="entry name" value="GDHRDH"/>
</dbReference>
<dbReference type="InterPro" id="IPR036291">
    <property type="entry name" value="NAD(P)-bd_dom_sf"/>
</dbReference>
<dbReference type="Proteomes" id="UP000663853">
    <property type="component" value="Unassembled WGS sequence"/>
</dbReference>
<evidence type="ECO:0008006" key="5">
    <source>
        <dbReference type="Google" id="ProtNLM"/>
    </source>
</evidence>
<dbReference type="Gene3D" id="3.40.50.720">
    <property type="entry name" value="NAD(P)-binding Rossmann-like Domain"/>
    <property type="match status" value="1"/>
</dbReference>
<organism evidence="3 4">
    <name type="scientific">Rhizoctonia solani</name>
    <dbReference type="NCBI Taxonomy" id="456999"/>
    <lineage>
        <taxon>Eukaryota</taxon>
        <taxon>Fungi</taxon>
        <taxon>Dikarya</taxon>
        <taxon>Basidiomycota</taxon>
        <taxon>Agaricomycotina</taxon>
        <taxon>Agaricomycetes</taxon>
        <taxon>Cantharellales</taxon>
        <taxon>Ceratobasidiaceae</taxon>
        <taxon>Rhizoctonia</taxon>
    </lineage>
</organism>
<gene>
    <name evidence="3" type="ORF">RDB_LOCUS57809</name>
</gene>
<dbReference type="PRINTS" id="PR00080">
    <property type="entry name" value="SDRFAMILY"/>
</dbReference>
<dbReference type="AlphaFoldDB" id="A0A8H3GNI1"/>
<dbReference type="InterPro" id="IPR002347">
    <property type="entry name" value="SDR_fam"/>
</dbReference>
<evidence type="ECO:0000256" key="2">
    <source>
        <dbReference type="ARBA" id="ARBA00023002"/>
    </source>
</evidence>
<reference evidence="3" key="1">
    <citation type="submission" date="2021-01" db="EMBL/GenBank/DDBJ databases">
        <authorList>
            <person name="Kaushik A."/>
        </authorList>
    </citation>
    <scope>NUCLEOTIDE SEQUENCE</scope>
    <source>
        <strain evidence="3">AG6-10EEA</strain>
    </source>
</reference>
<evidence type="ECO:0000313" key="4">
    <source>
        <dbReference type="Proteomes" id="UP000663853"/>
    </source>
</evidence>
<dbReference type="GO" id="GO:0050664">
    <property type="term" value="F:oxidoreductase activity, acting on NAD(P)H, oxygen as acceptor"/>
    <property type="evidence" value="ECO:0007669"/>
    <property type="project" value="TreeGrafter"/>
</dbReference>
<name>A0A8H3GNI1_9AGAM</name>
<dbReference type="PANTHER" id="PTHR43008">
    <property type="entry name" value="BENZIL REDUCTASE"/>
    <property type="match status" value="1"/>
</dbReference>
<dbReference type="Pfam" id="PF13561">
    <property type="entry name" value="adh_short_C2"/>
    <property type="match status" value="1"/>
</dbReference>
<evidence type="ECO:0000256" key="1">
    <source>
        <dbReference type="ARBA" id="ARBA00006484"/>
    </source>
</evidence>
<evidence type="ECO:0000313" key="3">
    <source>
        <dbReference type="EMBL" id="CAE6457743.1"/>
    </source>
</evidence>
<keyword evidence="2" id="KW-0560">Oxidoreductase</keyword>
<accession>A0A8H3GNI1</accession>
<sequence length="263" mass="27759">MSQPSSTLASFSLTGRTGIVTGANRGLGLEISRALVEAGAYRVYGFDLPETPGPEFVAAAGSLGGRLEYVCADVSQQQSMWKKVQEIAEKEGRLDFCVAAAGIGASHSCLEYKAEDFERVMSVNCNGVFYTAQACARQMVKFGTEGSIVLVASMAGSVTLRDAHVTAYQASKAAVLAIGRSMACELGPKKIRVNTLSPGYIPTGLTSPFLDIQGVAESWASQNPLGRLGRPHEIRGAAVWLVSDASTFCTGSDIIVDGGHRAW</sequence>
<comment type="caution">
    <text evidence="3">The sequence shown here is derived from an EMBL/GenBank/DDBJ whole genome shotgun (WGS) entry which is preliminary data.</text>
</comment>
<dbReference type="SUPFAM" id="SSF51735">
    <property type="entry name" value="NAD(P)-binding Rossmann-fold domains"/>
    <property type="match status" value="1"/>
</dbReference>
<dbReference type="EMBL" id="CAJMXA010001313">
    <property type="protein sequence ID" value="CAE6457743.1"/>
    <property type="molecule type" value="Genomic_DNA"/>
</dbReference>